<reference evidence="7" key="1">
    <citation type="journal article" date="2019" name="Int. J. Syst. Evol. Microbiol.">
        <title>The Global Catalogue of Microorganisms (GCM) 10K type strain sequencing project: providing services to taxonomists for standard genome sequencing and annotation.</title>
        <authorList>
            <consortium name="The Broad Institute Genomics Platform"/>
            <consortium name="The Broad Institute Genome Sequencing Center for Infectious Disease"/>
            <person name="Wu L."/>
            <person name="Ma J."/>
        </authorList>
    </citation>
    <scope>NUCLEOTIDE SEQUENCE [LARGE SCALE GENOMIC DNA]</scope>
    <source>
        <strain evidence="7">DT28</strain>
    </source>
</reference>
<protein>
    <submittedName>
        <fullName evidence="6">Translocation/assembly module TamB domain-containing protein</fullName>
    </submittedName>
</protein>
<evidence type="ECO:0000256" key="4">
    <source>
        <dbReference type="ARBA" id="ARBA00023136"/>
    </source>
</evidence>
<evidence type="ECO:0000256" key="3">
    <source>
        <dbReference type="ARBA" id="ARBA00022989"/>
    </source>
</evidence>
<dbReference type="RefSeq" id="WP_377335866.1">
    <property type="nucleotide sequence ID" value="NZ_JBHSGB010000017.1"/>
</dbReference>
<keyword evidence="4" id="KW-0472">Membrane</keyword>
<dbReference type="Pfam" id="PF04357">
    <property type="entry name" value="TamB"/>
    <property type="match status" value="1"/>
</dbReference>
<dbReference type="EMBL" id="JBHSGB010000017">
    <property type="protein sequence ID" value="MFC4656628.1"/>
    <property type="molecule type" value="Genomic_DNA"/>
</dbReference>
<name>A0ABV9JQS8_9GAMM</name>
<evidence type="ECO:0000313" key="7">
    <source>
        <dbReference type="Proteomes" id="UP001595962"/>
    </source>
</evidence>
<gene>
    <name evidence="6" type="ORF">ACFO3I_16535</name>
</gene>
<dbReference type="PANTHER" id="PTHR36985">
    <property type="entry name" value="TRANSLOCATION AND ASSEMBLY MODULE SUBUNIT TAMB"/>
    <property type="match status" value="1"/>
</dbReference>
<proteinExistence type="predicted"/>
<evidence type="ECO:0000256" key="1">
    <source>
        <dbReference type="ARBA" id="ARBA00004167"/>
    </source>
</evidence>
<feature type="domain" description="Translocation and assembly module TamB C-terminal" evidence="5">
    <location>
        <begin position="901"/>
        <end position="1237"/>
    </location>
</feature>
<comment type="subcellular location">
    <subcellularLocation>
        <location evidence="1">Membrane</location>
        <topology evidence="1">Single-pass membrane protein</topology>
    </subcellularLocation>
</comment>
<keyword evidence="3" id="KW-1133">Transmembrane helix</keyword>
<evidence type="ECO:0000259" key="5">
    <source>
        <dbReference type="Pfam" id="PF04357"/>
    </source>
</evidence>
<sequence>MSRFSRKKAALVPVLLLLVALLSLLYSTQLLRWTLSFALPSDGSIRLTTLEGSLAEGLVLRGLKVEQPQLTLAIDELAAKIDLRCLARLELCLTELSATGLDVKLAEASTQPSEPSETLQDEDAAASAPEPLALPAIRVQALHLRDIHLQQGAFDLKLASLQSAIATQGDKISIRPTRLGQLRLHLPDSPAQSHTSSSAWWQYQAPKLARLPIPVRLELGVMELDQLQLTGMTELALQSMRLQLDATPNALVLHQLSATYQHWAIQGQARLTNTAPFALQAQVSLLSAEQQLDTRLSGSLEQLDIVAKAKGSQQAELTASLNLLQQNLPLSAQLQVQRLQWPLQGAADYRLIDSRLSAEGSLTDLVLELQAQGQSPQTGEADLTLEANFKAPKLNWSRLQLNSDQGKLQSQGQLDLTEQSLAAQLATTELQLAPWLPDYPGSLNASLQLSAAYQQQKWQLDLTELTASGTVRQQPLQLQGQLNVAGQQLQISKFETTGLVLQHGSNQLTAKGQLTDQWQLQLQLDAADLSQSVQAAKGRVTGLVQVSGPQLKPRLQLDLQGEQLRYQRDYRMDSLALSGTLDTNQWQHQLDLQLGSGRLAGEKLNSAQLVLHGDQQQSAAALQLDTELLQAQLQLQAKAEKNQLWLVQMTQAQLASPVGNWVLKEASSVELDPTKQRLRLSAQCWQSNPAELCLQQSNWLSASHGAVKLNLEHFELAQLQHFIADEQRLSGEASLTASAQWKTNQPLQATLEVTGSKGHWQQTQINPLLLPWQQWSLSATLASNKLSSTTRIQFTDSAKAQLELSLPDVRQQDLQLAAQLELQQLDLSLLQSLLPDQTEFAATLNGKVDLSGQLSKPKLAGQVRLTDVSMRGVQAPMDIDQAELLLQLNQHSAQLSGQLKSGQGNAELSGFADWFDLVNYQARLALTGQQLPVNLPQGQLVLSPQLTLLAQNSSLAVQGTVQVPQAHLAIDDLPASAVQLSDDEVILNKDLEVRRAAEQSSLKLSSDIRLVLGEQVKLQAFGLKSRLKGQLLFSQRGANQSLKGEVNLLDGTFRSYGQDLQIRKGKLVFNGPVDQPYLNIEAIRNPDNTEDDVIAGIRVTGPADAASASIFSQPGKPQANALSYLLTGRDLTADAAGGNPLTTSLIGMGIANSGALVSSVGEALGFEQVTLDTKGSGDNSQVTVSGYLSPKLQLKYGVGIFNSLGEFTLRYELMKSLYLEAVRGLDNAVDLLYKFEFD</sequence>
<evidence type="ECO:0000313" key="6">
    <source>
        <dbReference type="EMBL" id="MFC4656628.1"/>
    </source>
</evidence>
<dbReference type="Proteomes" id="UP001595962">
    <property type="component" value="Unassembled WGS sequence"/>
</dbReference>
<accession>A0ABV9JQS8</accession>
<dbReference type="InterPro" id="IPR007452">
    <property type="entry name" value="TamB_C"/>
</dbReference>
<organism evidence="6 7">
    <name type="scientific">Rheinheimera marina</name>
    <dbReference type="NCBI Taxonomy" id="1774958"/>
    <lineage>
        <taxon>Bacteria</taxon>
        <taxon>Pseudomonadati</taxon>
        <taxon>Pseudomonadota</taxon>
        <taxon>Gammaproteobacteria</taxon>
        <taxon>Chromatiales</taxon>
        <taxon>Chromatiaceae</taxon>
        <taxon>Rheinheimera</taxon>
    </lineage>
</organism>
<keyword evidence="2" id="KW-0812">Transmembrane</keyword>
<dbReference type="PANTHER" id="PTHR36985:SF1">
    <property type="entry name" value="TRANSLOCATION AND ASSEMBLY MODULE SUBUNIT TAMB"/>
    <property type="match status" value="1"/>
</dbReference>
<keyword evidence="7" id="KW-1185">Reference proteome</keyword>
<comment type="caution">
    <text evidence="6">The sequence shown here is derived from an EMBL/GenBank/DDBJ whole genome shotgun (WGS) entry which is preliminary data.</text>
</comment>
<evidence type="ECO:0000256" key="2">
    <source>
        <dbReference type="ARBA" id="ARBA00022692"/>
    </source>
</evidence>